<dbReference type="InterPro" id="IPR051601">
    <property type="entry name" value="Serine_prot/Carboxylest_S33"/>
</dbReference>
<feature type="domain" description="Peptidase S33 tripeptidyl aminopeptidase-like C-terminal" evidence="6">
    <location>
        <begin position="415"/>
        <end position="507"/>
    </location>
</feature>
<dbReference type="Proteomes" id="UP001610818">
    <property type="component" value="Unassembled WGS sequence"/>
</dbReference>
<comment type="caution">
    <text evidence="7">The sequence shown here is derived from an EMBL/GenBank/DDBJ whole genome shotgun (WGS) entry which is preliminary data.</text>
</comment>
<evidence type="ECO:0000256" key="4">
    <source>
        <dbReference type="SAM" id="MobiDB-lite"/>
    </source>
</evidence>
<evidence type="ECO:0000256" key="3">
    <source>
        <dbReference type="ARBA" id="ARBA00022801"/>
    </source>
</evidence>
<proteinExistence type="inferred from homology"/>
<dbReference type="RefSeq" id="WP_397708864.1">
    <property type="nucleotide sequence ID" value="NZ_JBIRGN010000001.1"/>
</dbReference>
<evidence type="ECO:0000256" key="2">
    <source>
        <dbReference type="ARBA" id="ARBA00022729"/>
    </source>
</evidence>
<keyword evidence="2 5" id="KW-0732">Signal</keyword>
<dbReference type="Gene3D" id="3.40.50.1820">
    <property type="entry name" value="alpha/beta hydrolase"/>
    <property type="match status" value="1"/>
</dbReference>
<dbReference type="PANTHER" id="PTHR43248:SF29">
    <property type="entry name" value="TRIPEPTIDYL AMINOPEPTIDASE"/>
    <property type="match status" value="1"/>
</dbReference>
<dbReference type="InterPro" id="IPR013595">
    <property type="entry name" value="Pept_S33_TAP-like_C"/>
</dbReference>
<evidence type="ECO:0000256" key="1">
    <source>
        <dbReference type="ARBA" id="ARBA00010088"/>
    </source>
</evidence>
<dbReference type="GO" id="GO:0016787">
    <property type="term" value="F:hydrolase activity"/>
    <property type="evidence" value="ECO:0007669"/>
    <property type="project" value="UniProtKB-KW"/>
</dbReference>
<dbReference type="SUPFAM" id="SSF53474">
    <property type="entry name" value="alpha/beta-Hydrolases"/>
    <property type="match status" value="1"/>
</dbReference>
<evidence type="ECO:0000313" key="8">
    <source>
        <dbReference type="Proteomes" id="UP001610818"/>
    </source>
</evidence>
<evidence type="ECO:0000259" key="6">
    <source>
        <dbReference type="Pfam" id="PF08386"/>
    </source>
</evidence>
<feature type="compositionally biased region" description="Basic and acidic residues" evidence="4">
    <location>
        <begin position="41"/>
        <end position="60"/>
    </location>
</feature>
<protein>
    <submittedName>
        <fullName evidence="7">Alpha/beta hydrolase</fullName>
    </submittedName>
</protein>
<sequence length="514" mass="55300">MQRKTLSLTVGTVAGLAIAVAGALAGWPDEDGGGDRPVTAAEKRARMAQEAEREKQQERAGLHWGDCPKELAAPRVQCGSLKVPLDYDDPDGRMIRIALTRMESSDPDRRRGVLLTNPGGPGYSGLGHPALLAKAKLPEEVQAGYDIIGMDPRGVGASSPVTCDMTTEQMARGNFPSFAENAAGVSAEAEYAKTVAEQCGKSKTAALLPHLTTANTARDMDRVRAALGEEKVSYFGQSYGSYLGSVYATLFPDRGDRIVLDSNVGPGGYDVRAFRLLARGMEDRFPDFAAFVAGKPEYGLGRTPKEVAAKYEDLAQRLTRKPVDGVDGTLFRGISLEYLFSDARMPELAKLWQALDKGGPLPAKPPQATSDNLSASRSHVLCNDSRWPQDIAAYQRSAADDRRAYPMLGGSTGNITPCAFWPEARKQPVRIGDKGPSNILMVQNERDPGTPLVGARELREALGDRTRMVTADQGGHGVYPFGANTCANDAVTAFLVDGKRPEKDFACKAQRPAR</sequence>
<reference evidence="7 8" key="1">
    <citation type="submission" date="2024-10" db="EMBL/GenBank/DDBJ databases">
        <title>The Natural Products Discovery Center: Release of the First 8490 Sequenced Strains for Exploring Actinobacteria Biosynthetic Diversity.</title>
        <authorList>
            <person name="Kalkreuter E."/>
            <person name="Kautsar S.A."/>
            <person name="Yang D."/>
            <person name="Bader C.D."/>
            <person name="Teijaro C.N."/>
            <person name="Fluegel L."/>
            <person name="Davis C.M."/>
            <person name="Simpson J.R."/>
            <person name="Lauterbach L."/>
            <person name="Steele A.D."/>
            <person name="Gui C."/>
            <person name="Meng S."/>
            <person name="Li G."/>
            <person name="Viehrig K."/>
            <person name="Ye F."/>
            <person name="Su P."/>
            <person name="Kiefer A.F."/>
            <person name="Nichols A."/>
            <person name="Cepeda A.J."/>
            <person name="Yan W."/>
            <person name="Fan B."/>
            <person name="Jiang Y."/>
            <person name="Adhikari A."/>
            <person name="Zheng C.-J."/>
            <person name="Schuster L."/>
            <person name="Cowan T.M."/>
            <person name="Smanski M.J."/>
            <person name="Chevrette M.G."/>
            <person name="De Carvalho L.P.S."/>
            <person name="Shen B."/>
        </authorList>
    </citation>
    <scope>NUCLEOTIDE SEQUENCE [LARGE SCALE GENOMIC DNA]</scope>
    <source>
        <strain evidence="7 8">NPDC017990</strain>
    </source>
</reference>
<gene>
    <name evidence="7" type="ORF">ACH4F9_07075</name>
</gene>
<dbReference type="Pfam" id="PF08386">
    <property type="entry name" value="Abhydrolase_4"/>
    <property type="match status" value="1"/>
</dbReference>
<feature type="region of interest" description="Disordered" evidence="4">
    <location>
        <begin position="26"/>
        <end position="60"/>
    </location>
</feature>
<feature type="chain" id="PRO_5047503560" evidence="5">
    <location>
        <begin position="26"/>
        <end position="514"/>
    </location>
</feature>
<evidence type="ECO:0000256" key="5">
    <source>
        <dbReference type="SAM" id="SignalP"/>
    </source>
</evidence>
<keyword evidence="3 7" id="KW-0378">Hydrolase</keyword>
<name>A0ABW7QJ71_9ACTN</name>
<evidence type="ECO:0000313" key="7">
    <source>
        <dbReference type="EMBL" id="MFH8544758.1"/>
    </source>
</evidence>
<dbReference type="EMBL" id="JBIRGQ010000001">
    <property type="protein sequence ID" value="MFH8544758.1"/>
    <property type="molecule type" value="Genomic_DNA"/>
</dbReference>
<dbReference type="InterPro" id="IPR029058">
    <property type="entry name" value="AB_hydrolase_fold"/>
</dbReference>
<comment type="similarity">
    <text evidence="1">Belongs to the peptidase S33 family.</text>
</comment>
<feature type="signal peptide" evidence="5">
    <location>
        <begin position="1"/>
        <end position="25"/>
    </location>
</feature>
<keyword evidence="8" id="KW-1185">Reference proteome</keyword>
<dbReference type="PANTHER" id="PTHR43248">
    <property type="entry name" value="2-SUCCINYL-6-HYDROXY-2,4-CYCLOHEXADIENE-1-CARBOXYLATE SYNTHASE"/>
    <property type="match status" value="1"/>
</dbReference>
<accession>A0ABW7QJ71</accession>
<organism evidence="7 8">
    <name type="scientific">Streptomyces longisporoflavus</name>
    <dbReference type="NCBI Taxonomy" id="28044"/>
    <lineage>
        <taxon>Bacteria</taxon>
        <taxon>Bacillati</taxon>
        <taxon>Actinomycetota</taxon>
        <taxon>Actinomycetes</taxon>
        <taxon>Kitasatosporales</taxon>
        <taxon>Streptomycetaceae</taxon>
        <taxon>Streptomyces</taxon>
    </lineage>
</organism>